<dbReference type="InParanoid" id="Q2FM23"/>
<sequence length="522" mass="60439">MTDLKLPIGIQSFVEIRTGGYVYVDKTSFISSLVRSGKYYFLSRPRRFGKSLLIDTFHCAFSGERCLFSGLYLDTPDAAWDWSRKNPVLKIDWSLSSPRTGEELKTRIHEILSAWAREWDFEPFETTIGGRFSAIIREIHEKTGEQVVILVDEYDKPILDVLEDPSRAAEMRDVLRDFYAVIKPLDSHIRFVFLTGVSKFVKTGIFSGLNNLKDITLDRRYSSLCGYTEENIRDDFSSWFAICDPKLVREWYNGYSWTGESVYNPFDILLYFDSDLFKPYWFETGTPSFFLKLWQSQPRIPAEYEGLIAGDDLLGSFDPDQIRLETLLFQAGYLTIKSWTSNPEEGTWYTLGFPNREVKESFNKSILNLLRKDATPLSFPDIRKLLGSGNVDGFHRQLKSFLASIPHDRFRKNPLAQFEGYWASLVYSYLASLGYEIIPEDTTNKGRIDLTVKTASYTWIFEFKVKGIDKTGDLSPLEQIQNRGYSEKYRSDKRQLIEIGIVFDPETRNIDEYSFHIPKIST</sequence>
<dbReference type="STRING" id="323259.Mhun_1193"/>
<proteinExistence type="predicted"/>
<dbReference type="HOGENOM" id="CLU_021114_0_0_2"/>
<dbReference type="OrthoDB" id="74831at2157"/>
<reference evidence="3" key="1">
    <citation type="journal article" date="2016" name="Stand. Genomic Sci.">
        <title>Complete genome sequence of Methanospirillum hungatei type strain JF1.</title>
        <authorList>
            <person name="Gunsalus R.P."/>
            <person name="Cook L.E."/>
            <person name="Crable B."/>
            <person name="Rohlin L."/>
            <person name="McDonald E."/>
            <person name="Mouttaki H."/>
            <person name="Sieber J.R."/>
            <person name="Poweleit N."/>
            <person name="Zhou H."/>
            <person name="Lapidus A.L."/>
            <person name="Daligault H.E."/>
            <person name="Land M."/>
            <person name="Gilna P."/>
            <person name="Ivanova N."/>
            <person name="Kyrpides N."/>
            <person name="Culley D.E."/>
            <person name="McInerney M.J."/>
        </authorList>
    </citation>
    <scope>NUCLEOTIDE SEQUENCE [LARGE SCALE GENOMIC DNA]</scope>
    <source>
        <strain evidence="3">ATCC 27890 / DSM 864 / NBRC 100397 / JF-1</strain>
    </source>
</reference>
<keyword evidence="3" id="KW-1185">Reference proteome</keyword>
<gene>
    <name evidence="2" type="ordered locus">Mhun_1193</name>
</gene>
<accession>Q2FM23</accession>
<dbReference type="EnsemblBacteria" id="ABD40940">
    <property type="protein sequence ID" value="ABD40940"/>
    <property type="gene ID" value="Mhun_1193"/>
</dbReference>
<dbReference type="Proteomes" id="UP000001941">
    <property type="component" value="Chromosome"/>
</dbReference>
<dbReference type="PANTHER" id="PTHR34825">
    <property type="entry name" value="CONSERVED PROTEIN, WITH A WEAK D-GALACTARATE DEHYDRATASE/ALTRONATE HYDROLASE DOMAIN"/>
    <property type="match status" value="1"/>
</dbReference>
<name>Q2FM23_METHJ</name>
<dbReference type="AlphaFoldDB" id="Q2FM23"/>
<evidence type="ECO:0000313" key="3">
    <source>
        <dbReference type="Proteomes" id="UP000001941"/>
    </source>
</evidence>
<dbReference type="EMBL" id="CP000254">
    <property type="protein sequence ID" value="ABD40940.1"/>
    <property type="molecule type" value="Genomic_DNA"/>
</dbReference>
<dbReference type="InterPro" id="IPR027417">
    <property type="entry name" value="P-loop_NTPase"/>
</dbReference>
<organism evidence="2 3">
    <name type="scientific">Methanospirillum hungatei JF-1 (strain ATCC 27890 / DSM 864 / NBRC 100397 / JF-1)</name>
    <dbReference type="NCBI Taxonomy" id="323259"/>
    <lineage>
        <taxon>Archaea</taxon>
        <taxon>Methanobacteriati</taxon>
        <taxon>Methanobacteriota</taxon>
        <taxon>Stenosarchaea group</taxon>
        <taxon>Methanomicrobia</taxon>
        <taxon>Methanomicrobiales</taxon>
        <taxon>Methanospirillaceae</taxon>
        <taxon>Methanospirillum</taxon>
    </lineage>
</organism>
<dbReference type="PANTHER" id="PTHR34825:SF1">
    <property type="entry name" value="AAA-ATPASE-LIKE DOMAIN-CONTAINING PROTEIN"/>
    <property type="match status" value="1"/>
</dbReference>
<dbReference type="InterPro" id="IPR018631">
    <property type="entry name" value="AAA-ATPase-like_dom"/>
</dbReference>
<dbReference type="Pfam" id="PF09820">
    <property type="entry name" value="AAA-ATPase_like"/>
    <property type="match status" value="1"/>
</dbReference>
<dbReference type="Gene3D" id="3.40.50.300">
    <property type="entry name" value="P-loop containing nucleotide triphosphate hydrolases"/>
    <property type="match status" value="1"/>
</dbReference>
<evidence type="ECO:0000259" key="1">
    <source>
        <dbReference type="Pfam" id="PF09820"/>
    </source>
</evidence>
<dbReference type="GeneID" id="3924208"/>
<dbReference type="InterPro" id="IPR012547">
    <property type="entry name" value="PDDEXK_9"/>
</dbReference>
<dbReference type="Pfam" id="PF08011">
    <property type="entry name" value="PDDEXK_9"/>
    <property type="match status" value="1"/>
</dbReference>
<dbReference type="KEGG" id="mhu:Mhun_1193"/>
<protein>
    <recommendedName>
        <fullName evidence="1">AAA-ATPase-like domain-containing protein</fullName>
    </recommendedName>
</protein>
<dbReference type="RefSeq" id="WP_011448217.1">
    <property type="nucleotide sequence ID" value="NC_007796.1"/>
</dbReference>
<dbReference type="eggNOG" id="ENOG502N566">
    <property type="taxonomic scope" value="Archaea"/>
</dbReference>
<feature type="domain" description="AAA-ATPase-like" evidence="1">
    <location>
        <begin position="7"/>
        <end position="206"/>
    </location>
</feature>
<evidence type="ECO:0000313" key="2">
    <source>
        <dbReference type="EMBL" id="ABD40940.1"/>
    </source>
</evidence>